<feature type="transmembrane region" description="Helical" evidence="1">
    <location>
        <begin position="346"/>
        <end position="364"/>
    </location>
</feature>
<name>A0A1F6GKQ6_9BACT</name>
<evidence type="ECO:0000313" key="2">
    <source>
        <dbReference type="EMBL" id="OGG98711.1"/>
    </source>
</evidence>
<feature type="transmembrane region" description="Helical" evidence="1">
    <location>
        <begin position="5"/>
        <end position="22"/>
    </location>
</feature>
<dbReference type="EMBL" id="MFMY01000041">
    <property type="protein sequence ID" value="OGG98711.1"/>
    <property type="molecule type" value="Genomic_DNA"/>
</dbReference>
<reference evidence="2 3" key="1">
    <citation type="journal article" date="2016" name="Nat. Commun.">
        <title>Thousands of microbial genomes shed light on interconnected biogeochemical processes in an aquifer system.</title>
        <authorList>
            <person name="Anantharaman K."/>
            <person name="Brown C.T."/>
            <person name="Hug L.A."/>
            <person name="Sharon I."/>
            <person name="Castelle C.J."/>
            <person name="Probst A.J."/>
            <person name="Thomas B.C."/>
            <person name="Singh A."/>
            <person name="Wilkins M.J."/>
            <person name="Karaoz U."/>
            <person name="Brodie E.L."/>
            <person name="Williams K.H."/>
            <person name="Hubbard S.S."/>
            <person name="Banfield J.F."/>
        </authorList>
    </citation>
    <scope>NUCLEOTIDE SEQUENCE [LARGE SCALE GENOMIC DNA]</scope>
</reference>
<keyword evidence="1" id="KW-0812">Transmembrane</keyword>
<keyword evidence="1" id="KW-1133">Transmembrane helix</keyword>
<feature type="transmembrane region" description="Helical" evidence="1">
    <location>
        <begin position="56"/>
        <end position="76"/>
    </location>
</feature>
<feature type="transmembrane region" description="Helical" evidence="1">
    <location>
        <begin position="373"/>
        <end position="391"/>
    </location>
</feature>
<feature type="transmembrane region" description="Helical" evidence="1">
    <location>
        <begin position="165"/>
        <end position="182"/>
    </location>
</feature>
<feature type="transmembrane region" description="Helical" evidence="1">
    <location>
        <begin position="232"/>
        <end position="260"/>
    </location>
</feature>
<evidence type="ECO:0000256" key="1">
    <source>
        <dbReference type="SAM" id="Phobius"/>
    </source>
</evidence>
<sequence>MKKIISLDFIIIFIGGFLFLMSWPSATILHFLLFFCASVFYFWVDYRRGSLFQKQLALFIVIFVVLGTAFVTEISARRHDDSIFVHDNVLQVESAAQILWQGRNPYAENYFGTELEKFSYISTVSGQLMLNPALFHCIKLPFHLLFSVPFYLLFNNLWQFFDERLVYLILFIISLFALYQLPKRTESKFALAAAYAFNPLFSRFFLEGRDDVFVLAWLILTFYLLQKEKLFWSAVALAIACASKHSAWFFVPFYYAYLYFKLGAKTSEPMLGFCRRIKTVLRLAWPLPVLFILIIMPFVVWDPLAFFQDIYAYPAGTLSTSFPINGYGWSVVLYELGLVKNITDYVPLWLVQIPITIALYYFLIKNQRRRNSLAYSILDYAVLIFVYWFFSRFFHDNYVGFVSQLFIIAYFLADDSTGGKLSYV</sequence>
<evidence type="ECO:0008006" key="4">
    <source>
        <dbReference type="Google" id="ProtNLM"/>
    </source>
</evidence>
<protein>
    <recommendedName>
        <fullName evidence="4">Glycosyltransferase RgtA/B/C/D-like domain-containing protein</fullName>
    </recommendedName>
</protein>
<keyword evidence="1" id="KW-0472">Membrane</keyword>
<dbReference type="Proteomes" id="UP000176968">
    <property type="component" value="Unassembled WGS sequence"/>
</dbReference>
<accession>A0A1F6GKQ6</accession>
<gene>
    <name evidence="2" type="ORF">A3E04_00130</name>
</gene>
<proteinExistence type="predicted"/>
<organism evidence="2 3">
    <name type="scientific">Candidatus Kuenenbacteria bacterium RIFCSPHIGHO2_12_FULL_42_14</name>
    <dbReference type="NCBI Taxonomy" id="1798563"/>
    <lineage>
        <taxon>Bacteria</taxon>
        <taxon>Candidatus Kueneniibacteriota</taxon>
    </lineage>
</organism>
<dbReference type="AlphaFoldDB" id="A0A1F6GKQ6"/>
<feature type="transmembrane region" description="Helical" evidence="1">
    <location>
        <begin position="28"/>
        <end position="44"/>
    </location>
</feature>
<comment type="caution">
    <text evidence="2">The sequence shown here is derived from an EMBL/GenBank/DDBJ whole genome shotgun (WGS) entry which is preliminary data.</text>
</comment>
<feature type="transmembrane region" description="Helical" evidence="1">
    <location>
        <begin position="133"/>
        <end position="153"/>
    </location>
</feature>
<evidence type="ECO:0000313" key="3">
    <source>
        <dbReference type="Proteomes" id="UP000176968"/>
    </source>
</evidence>
<feature type="transmembrane region" description="Helical" evidence="1">
    <location>
        <begin position="280"/>
        <end position="301"/>
    </location>
</feature>